<dbReference type="Proteomes" id="UP000620266">
    <property type="component" value="Unassembled WGS sequence"/>
</dbReference>
<evidence type="ECO:0000313" key="2">
    <source>
        <dbReference type="EMBL" id="GGB96954.1"/>
    </source>
</evidence>
<feature type="region of interest" description="Disordered" evidence="1">
    <location>
        <begin position="1"/>
        <end position="26"/>
    </location>
</feature>
<keyword evidence="3" id="KW-1185">Reference proteome</keyword>
<evidence type="ECO:0008006" key="4">
    <source>
        <dbReference type="Google" id="ProtNLM"/>
    </source>
</evidence>
<protein>
    <recommendedName>
        <fullName evidence="4">Peptidase</fullName>
    </recommendedName>
</protein>
<dbReference type="InterPro" id="IPR009858">
    <property type="entry name" value="DUF1415"/>
</dbReference>
<sequence>MHGIKVHRTPHYNTDMKTDSSSPQQAASHAEIIDATRIWLERAVIGLNLCPFAKAVHVKQQIRYVVSEAADTDGLLAELDRELALLQTTDPAGTDTTLLILPTLLQDFLDYNDFLDLADLQIDAAGLRGELQIASFHPDYQFAGTNPDAIENFTNRSPYPILHLLREASIDRAVAAFPEAEDIFERNIDTLRTLGHAGWHALMQAPPGEN</sequence>
<dbReference type="EMBL" id="BMCG01000001">
    <property type="protein sequence ID" value="GGB96954.1"/>
    <property type="molecule type" value="Genomic_DNA"/>
</dbReference>
<dbReference type="Pfam" id="PF07209">
    <property type="entry name" value="DUF1415"/>
    <property type="match status" value="1"/>
</dbReference>
<accession>A0A8J2UKZ7</accession>
<gene>
    <name evidence="2" type="ORF">GCM10007205_02800</name>
</gene>
<reference evidence="2" key="1">
    <citation type="journal article" date="2014" name="Int. J. Syst. Evol. Microbiol.">
        <title>Complete genome sequence of Corynebacterium casei LMG S-19264T (=DSM 44701T), isolated from a smear-ripened cheese.</title>
        <authorList>
            <consortium name="US DOE Joint Genome Institute (JGI-PGF)"/>
            <person name="Walter F."/>
            <person name="Albersmeier A."/>
            <person name="Kalinowski J."/>
            <person name="Ruckert C."/>
        </authorList>
    </citation>
    <scope>NUCLEOTIDE SEQUENCE</scope>
    <source>
        <strain evidence="2">CCM 7086</strain>
    </source>
</reference>
<reference evidence="2" key="2">
    <citation type="submission" date="2020-09" db="EMBL/GenBank/DDBJ databases">
        <authorList>
            <person name="Sun Q."/>
            <person name="Sedlacek I."/>
        </authorList>
    </citation>
    <scope>NUCLEOTIDE SEQUENCE</scope>
    <source>
        <strain evidence="2">CCM 7086</strain>
    </source>
</reference>
<evidence type="ECO:0000256" key="1">
    <source>
        <dbReference type="SAM" id="MobiDB-lite"/>
    </source>
</evidence>
<comment type="caution">
    <text evidence="2">The sequence shown here is derived from an EMBL/GenBank/DDBJ whole genome shotgun (WGS) entry which is preliminary data.</text>
</comment>
<proteinExistence type="predicted"/>
<name>A0A8J2UKZ7_9BURK</name>
<organism evidence="2 3">
    <name type="scientific">Oxalicibacterium flavum</name>
    <dbReference type="NCBI Taxonomy" id="179467"/>
    <lineage>
        <taxon>Bacteria</taxon>
        <taxon>Pseudomonadati</taxon>
        <taxon>Pseudomonadota</taxon>
        <taxon>Betaproteobacteria</taxon>
        <taxon>Burkholderiales</taxon>
        <taxon>Oxalobacteraceae</taxon>
        <taxon>Oxalicibacterium</taxon>
    </lineage>
</organism>
<evidence type="ECO:0000313" key="3">
    <source>
        <dbReference type="Proteomes" id="UP000620266"/>
    </source>
</evidence>
<dbReference type="AlphaFoldDB" id="A0A8J2UKZ7"/>
<feature type="compositionally biased region" description="Basic residues" evidence="1">
    <location>
        <begin position="1"/>
        <end position="10"/>
    </location>
</feature>